<dbReference type="Proteomes" id="UP000189545">
    <property type="component" value="Chromosome"/>
</dbReference>
<evidence type="ECO:0000259" key="5">
    <source>
        <dbReference type="Pfam" id="PF04073"/>
    </source>
</evidence>
<dbReference type="SUPFAM" id="SSF55826">
    <property type="entry name" value="YbaK/ProRS associated domain"/>
    <property type="match status" value="1"/>
</dbReference>
<evidence type="ECO:0000313" key="7">
    <source>
        <dbReference type="Proteomes" id="UP000189545"/>
    </source>
</evidence>
<dbReference type="PANTHER" id="PTHR30411">
    <property type="entry name" value="CYTOPLASMIC PROTEIN"/>
    <property type="match status" value="1"/>
</dbReference>
<gene>
    <name evidence="6" type="ORF">Sps_00053</name>
</gene>
<evidence type="ECO:0000313" key="6">
    <source>
        <dbReference type="EMBL" id="AQS35278.1"/>
    </source>
</evidence>
<dbReference type="InterPro" id="IPR036754">
    <property type="entry name" value="YbaK/aa-tRNA-synt-asso_dom_sf"/>
</dbReference>
<keyword evidence="7" id="KW-1185">Reference proteome</keyword>
<name>A0A1S6HIF0_9GAMM</name>
<dbReference type="InterPro" id="IPR007214">
    <property type="entry name" value="YbaK/aa-tRNA-synth-assoc-dom"/>
</dbReference>
<evidence type="ECO:0000256" key="4">
    <source>
        <dbReference type="PIRNR" id="PIRNR006181"/>
    </source>
</evidence>
<comment type="similarity">
    <text evidence="1 4">Belongs to the prolyl-tRNA editing family. YbaK/EbsC subfamily.</text>
</comment>
<dbReference type="PIRSF" id="PIRSF006181">
    <property type="entry name" value="EbsC_YbaK"/>
    <property type="match status" value="1"/>
</dbReference>
<evidence type="ECO:0000256" key="2">
    <source>
        <dbReference type="ARBA" id="ARBA00022917"/>
    </source>
</evidence>
<dbReference type="GO" id="GO:0016829">
    <property type="term" value="F:lyase activity"/>
    <property type="evidence" value="ECO:0007669"/>
    <property type="project" value="UniProtKB-KW"/>
</dbReference>
<evidence type="ECO:0000256" key="3">
    <source>
        <dbReference type="ARBA" id="ARBA00023239"/>
    </source>
</evidence>
<dbReference type="PANTHER" id="PTHR30411:SF0">
    <property type="entry name" value="CYS-TRNA(PRO)_CYS-TRNA(CYS) DEACYLASE YBAK"/>
    <property type="match status" value="1"/>
</dbReference>
<dbReference type="EC" id="4.2.-.-" evidence="4"/>
<dbReference type="InterPro" id="IPR004369">
    <property type="entry name" value="Prolyl-tRNA_editing_YbaK/EbsC"/>
</dbReference>
<dbReference type="OrthoDB" id="9809296at2"/>
<proteinExistence type="inferred from homology"/>
<protein>
    <recommendedName>
        <fullName evidence="4">Cys-tRNA(Pro)/Cys-tRNA(Cys) deacylase</fullName>
        <ecNumber evidence="4">4.2.-.-</ecNumber>
    </recommendedName>
</protein>
<keyword evidence="3 4" id="KW-0456">Lyase</keyword>
<dbReference type="STRING" id="225848.Sps_00053"/>
<dbReference type="NCBIfam" id="TIGR00011">
    <property type="entry name" value="YbaK_EbsC"/>
    <property type="match status" value="1"/>
</dbReference>
<dbReference type="GO" id="GO:0002161">
    <property type="term" value="F:aminoacyl-tRNA deacylase activity"/>
    <property type="evidence" value="ECO:0007669"/>
    <property type="project" value="InterPro"/>
</dbReference>
<dbReference type="CDD" id="cd00002">
    <property type="entry name" value="YbaK_deacylase"/>
    <property type="match status" value="1"/>
</dbReference>
<organism evidence="6 7">
    <name type="scientific">Shewanella psychrophila</name>
    <dbReference type="NCBI Taxonomy" id="225848"/>
    <lineage>
        <taxon>Bacteria</taxon>
        <taxon>Pseudomonadati</taxon>
        <taxon>Pseudomonadota</taxon>
        <taxon>Gammaproteobacteria</taxon>
        <taxon>Alteromonadales</taxon>
        <taxon>Shewanellaceae</taxon>
        <taxon>Shewanella</taxon>
    </lineage>
</organism>
<dbReference type="Gene3D" id="3.90.960.10">
    <property type="entry name" value="YbaK/aminoacyl-tRNA synthetase-associated domain"/>
    <property type="match status" value="1"/>
</dbReference>
<reference evidence="6 7" key="1">
    <citation type="submission" date="2016-03" db="EMBL/GenBank/DDBJ databases">
        <title>Complete genome sequence of Shewanella psychrophila WP2, a deep sea bacterium isolated from west Pacific sediment.</title>
        <authorList>
            <person name="Xu G."/>
            <person name="Jian H."/>
        </authorList>
    </citation>
    <scope>NUCLEOTIDE SEQUENCE [LARGE SCALE GENOMIC DNA]</scope>
    <source>
        <strain evidence="6 7">WP2</strain>
    </source>
</reference>
<keyword evidence="2 4" id="KW-0648">Protein biosynthesis</keyword>
<dbReference type="RefSeq" id="WP_077750645.1">
    <property type="nucleotide sequence ID" value="NZ_CP014782.1"/>
</dbReference>
<dbReference type="Pfam" id="PF04073">
    <property type="entry name" value="tRNA_edit"/>
    <property type="match status" value="1"/>
</dbReference>
<dbReference type="EMBL" id="CP014782">
    <property type="protein sequence ID" value="AQS35278.1"/>
    <property type="molecule type" value="Genomic_DNA"/>
</dbReference>
<dbReference type="AlphaFoldDB" id="A0A1S6HIF0"/>
<evidence type="ECO:0000256" key="1">
    <source>
        <dbReference type="ARBA" id="ARBA00009798"/>
    </source>
</evidence>
<feature type="domain" description="YbaK/aminoacyl-tRNA synthetase-associated" evidence="5">
    <location>
        <begin position="32"/>
        <end position="142"/>
    </location>
</feature>
<dbReference type="KEGG" id="spsw:Sps_00053"/>
<dbReference type="GO" id="GO:0006412">
    <property type="term" value="P:translation"/>
    <property type="evidence" value="ECO:0007669"/>
    <property type="project" value="UniProtKB-KW"/>
</dbReference>
<accession>A0A1S6HIF0</accession>
<sequence length="155" mass="16752">MTPAINALKQANIEFTIHEYHHEAGCDSYGLEAAEKLGLQPEQVFKTLVVQLDGKQLAVAIIPVDSKLSMKLIAKATKAKKAAMANADDVQRSTGYKLGGVSPIAQKKPLKTYIDISAKNYVKIYVSGGQRGLDIELAPEQLLLVTKAQFAPLTS</sequence>